<evidence type="ECO:0000259" key="1">
    <source>
        <dbReference type="Pfam" id="PF01569"/>
    </source>
</evidence>
<reference evidence="2 3" key="1">
    <citation type="submission" date="2017-10" db="EMBL/GenBank/DDBJ databases">
        <title>The draft genome sequence of Lewinella nigricans NBRC 102662.</title>
        <authorList>
            <person name="Wang K."/>
        </authorList>
    </citation>
    <scope>NUCLEOTIDE SEQUENCE [LARGE SCALE GENOMIC DNA]</scope>
    <source>
        <strain evidence="2 3">NBRC 102662</strain>
    </source>
</reference>
<proteinExistence type="predicted"/>
<dbReference type="PANTHER" id="PTHR34599">
    <property type="entry name" value="PEROXIDASE-RELATED"/>
    <property type="match status" value="1"/>
</dbReference>
<evidence type="ECO:0000313" key="2">
    <source>
        <dbReference type="EMBL" id="PHN06863.1"/>
    </source>
</evidence>
<feature type="domain" description="Phosphatidic acid phosphatase type 2/haloperoxidase" evidence="1">
    <location>
        <begin position="300"/>
        <end position="423"/>
    </location>
</feature>
<gene>
    <name evidence="2" type="ORF">CRP01_10915</name>
</gene>
<organism evidence="2 3">
    <name type="scientific">Flavilitoribacter nigricans (strain ATCC 23147 / DSM 23189 / NBRC 102662 / NCIMB 1420 / SS-2)</name>
    <name type="common">Lewinella nigricans</name>
    <dbReference type="NCBI Taxonomy" id="1122177"/>
    <lineage>
        <taxon>Bacteria</taxon>
        <taxon>Pseudomonadati</taxon>
        <taxon>Bacteroidota</taxon>
        <taxon>Saprospiria</taxon>
        <taxon>Saprospirales</taxon>
        <taxon>Lewinellaceae</taxon>
        <taxon>Flavilitoribacter</taxon>
    </lineage>
</organism>
<dbReference type="InterPro" id="IPR036938">
    <property type="entry name" value="PAP2/HPO_sf"/>
</dbReference>
<dbReference type="Gene3D" id="1.10.606.20">
    <property type="match status" value="1"/>
</dbReference>
<comment type="caution">
    <text evidence="2">The sequence shown here is derived from an EMBL/GenBank/DDBJ whole genome shotgun (WGS) entry which is preliminary data.</text>
</comment>
<dbReference type="Proteomes" id="UP000223913">
    <property type="component" value="Unassembled WGS sequence"/>
</dbReference>
<dbReference type="AlphaFoldDB" id="A0A2D0NGI0"/>
<dbReference type="InterPro" id="IPR052559">
    <property type="entry name" value="V-haloperoxidase"/>
</dbReference>
<dbReference type="EMBL" id="PDUD01000017">
    <property type="protein sequence ID" value="PHN06863.1"/>
    <property type="molecule type" value="Genomic_DNA"/>
</dbReference>
<dbReference type="SUPFAM" id="SSF48317">
    <property type="entry name" value="Acid phosphatase/Vanadium-dependent haloperoxidase"/>
    <property type="match status" value="1"/>
</dbReference>
<dbReference type="CDD" id="cd03398">
    <property type="entry name" value="PAP2_haloperoxidase"/>
    <property type="match status" value="1"/>
</dbReference>
<dbReference type="Pfam" id="PF01569">
    <property type="entry name" value="PAP2"/>
    <property type="match status" value="1"/>
</dbReference>
<sequence>MRLLWGSLILAFVLQSDDWKSKTEQPDYIHRAIKQVTDVMVYDIYSPPVTSRTYAYISVAAYETLIQGDPTYRSMAGQLLDLEAVPEPEAGREISLTLAAVHAVLTSGKAFVISEEKINDFESALLTEFRGHGMPEEVLENSLVYGQRVAAHILAWAGGDNYHKIRSMPEYRVQYDEGSWKPTPPAYLKAIEPHWNQLRPFLLDAADQFKPEPPPSFSVDTTSRFYKDVTDVYQQVRSNTAEENEIANFWDCNPFKMNVRGHVMYATKKISPNGHWMNITALACKKAGASTVESAEAYASVAVTLADCFISCWDEKYRSSVIRPETYINQYIDPNWTPVLQTPPFPEYTSGHSVVSSGAAIMLTRMFGDDFAFADSTEMEFGLPTRHYSSFRAAADEAAISRFYGGIHYMPAIVNGQEEGFAIGRYFAERLRTKVE</sequence>
<name>A0A2D0NGI0_FLAN2</name>
<protein>
    <submittedName>
        <fullName evidence="2">Phosphatidic acid phosphatase</fullName>
    </submittedName>
</protein>
<evidence type="ECO:0000313" key="3">
    <source>
        <dbReference type="Proteomes" id="UP000223913"/>
    </source>
</evidence>
<accession>A0A2D0NGI0</accession>
<keyword evidence="3" id="KW-1185">Reference proteome</keyword>
<dbReference type="InterPro" id="IPR000326">
    <property type="entry name" value="PAP2/HPO"/>
</dbReference>
<dbReference type="OrthoDB" id="9780455at2"/>
<dbReference type="PANTHER" id="PTHR34599:SF1">
    <property type="entry name" value="PHOSPHATIDIC ACID PHOSPHATASE TYPE 2_HALOPEROXIDASE DOMAIN-CONTAINING PROTEIN"/>
    <property type="match status" value="1"/>
</dbReference>